<dbReference type="AGR" id="WB:WBGene00206421"/>
<evidence type="ECO:0000313" key="2">
    <source>
        <dbReference type="EMBL" id="CCA65621.1"/>
    </source>
</evidence>
<dbReference type="SMR" id="G5ECI5"/>
<proteinExistence type="predicted"/>
<organism evidence="2 4">
    <name type="scientific">Caenorhabditis elegans</name>
    <dbReference type="NCBI Taxonomy" id="6239"/>
    <lineage>
        <taxon>Eukaryota</taxon>
        <taxon>Metazoa</taxon>
        <taxon>Ecdysozoa</taxon>
        <taxon>Nematoda</taxon>
        <taxon>Chromadorea</taxon>
        <taxon>Rhabditida</taxon>
        <taxon>Rhabditina</taxon>
        <taxon>Rhabditomorpha</taxon>
        <taxon>Rhabditoidea</taxon>
        <taxon>Rhabditidae</taxon>
        <taxon>Peloderinae</taxon>
        <taxon>Caenorhabditis</taxon>
    </lineage>
</organism>
<name>G5ECI5_CAEEL</name>
<evidence type="ECO:0000256" key="1">
    <source>
        <dbReference type="SAM" id="MobiDB-lite"/>
    </source>
</evidence>
<reference evidence="2" key="2">
    <citation type="submission" date="2003-03" db="EMBL/GenBank/DDBJ databases">
        <authorList>
            <person name="Sulson J.E."/>
            <person name="Waterston R."/>
        </authorList>
    </citation>
    <scope>NUCLEOTIDE SEQUENCE</scope>
    <source>
        <strain evidence="2">Bristol N2</strain>
    </source>
</reference>
<dbReference type="RefSeq" id="NP_001254987.1">
    <property type="nucleotide sequence ID" value="NM_001268058.1"/>
</dbReference>
<dbReference type="EMBL" id="BX284603">
    <property type="protein sequence ID" value="CCA65621.1"/>
    <property type="molecule type" value="Genomic_DNA"/>
</dbReference>
<reference evidence="2" key="3">
    <citation type="submission" date="2024-10" db="EMBL/GenBank/DDBJ databases">
        <authorList>
            <consortium name="WormBase Consortium"/>
            <person name="WormBase"/>
        </authorList>
    </citation>
    <scope>NUCLEOTIDE SEQUENCE</scope>
    <source>
        <strain evidence="2">Bristol N2</strain>
    </source>
</reference>
<evidence type="ECO:0000313" key="5">
    <source>
        <dbReference type="WormBase" id="T26G10.8"/>
    </source>
</evidence>
<dbReference type="AlphaFoldDB" id="G5ECI5"/>
<sequence length="83" mass="9485">MTKYVVQRILGADQEYDPRGKATVAAGSVLQICRASADRKELFVIISRSENQPPRRTVRNRRKRDSYSPSSSTAPKRKPKRRP</sequence>
<dbReference type="Proteomes" id="UP000001940">
    <property type="component" value="Chromosome III"/>
</dbReference>
<evidence type="ECO:0000313" key="3">
    <source>
        <dbReference type="EMBL" id="CCA65622.1"/>
    </source>
</evidence>
<dbReference type="CTD" id="13190790"/>
<dbReference type="HOGENOM" id="CLU_2544645_0_0_1"/>
<accession>G5ECI5</accession>
<dbReference type="GeneID" id="13190789"/>
<keyword evidence="4" id="KW-1185">Reference proteome</keyword>
<reference evidence="2 4" key="1">
    <citation type="journal article" date="1998" name="Science">
        <title>Genome sequence of the nematode C. elegans: a platform for investigating biology.</title>
        <authorList>
            <consortium name="The C. elegans sequencing consortium"/>
            <person name="Sulson J.E."/>
            <person name="Waterston R."/>
        </authorList>
    </citation>
    <scope>NUCLEOTIDE SEQUENCE [LARGE SCALE GENOMIC DNA]</scope>
    <source>
        <strain evidence="2 4">Bristol N2</strain>
    </source>
</reference>
<dbReference type="GeneID" id="13190790"/>
<dbReference type="WormBase" id="T26G10.9">
    <property type="protein sequence ID" value="CE45958"/>
    <property type="gene ID" value="WBGene00206422"/>
</dbReference>
<dbReference type="OrthoDB" id="272303at2759"/>
<dbReference type="PeptideAtlas" id="G5ECI5"/>
<evidence type="ECO:0000313" key="4">
    <source>
        <dbReference type="Proteomes" id="UP000001940"/>
    </source>
</evidence>
<dbReference type="EMBL" id="BX284603">
    <property type="protein sequence ID" value="CCA65622.1"/>
    <property type="molecule type" value="Genomic_DNA"/>
</dbReference>
<feature type="region of interest" description="Disordered" evidence="1">
    <location>
        <begin position="51"/>
        <end position="83"/>
    </location>
</feature>
<dbReference type="AGR" id="WB:WBGene00206422"/>
<dbReference type="eggNOG" id="KOG2334">
    <property type="taxonomic scope" value="Eukaryota"/>
</dbReference>
<dbReference type="CTD" id="13190789"/>
<gene>
    <name evidence="3" type="ORF">CELE_T26G10.8</name>
    <name evidence="2" type="ORF">CELE_T26G10.9</name>
    <name evidence="3 5" type="ORF">T26G10.8</name>
    <name evidence="6" type="ORF">T26G10.9</name>
</gene>
<dbReference type="RefSeq" id="NP_001254986.1">
    <property type="nucleotide sequence ID" value="NM_001268057.1"/>
</dbReference>
<dbReference type="PaxDb" id="6239-T26G10.8"/>
<dbReference type="WormBase" id="T26G10.8">
    <property type="protein sequence ID" value="CE45958"/>
    <property type="gene ID" value="WBGene00206421"/>
</dbReference>
<evidence type="ECO:0000313" key="6">
    <source>
        <dbReference type="WormBase" id="T26G10.9"/>
    </source>
</evidence>
<dbReference type="KEGG" id="cel:CELE_T26G10.8"/>
<dbReference type="KEGG" id="cel:CELE_T26G10.9"/>
<protein>
    <submittedName>
        <fullName evidence="2">DUF4258 domain-containing protein</fullName>
    </submittedName>
</protein>
<dbReference type="STRING" id="6239.T26G10.8.1"/>